<proteinExistence type="predicted"/>
<sequence length="240" mass="26607">MKKGMIITLSITGGIATILVSVLIGVIIGNADLEENYTDQLKKIQSDITSAEAKVKDEESKLLSIKEHTDAAEDQQDVENKKLEKLQTEVKEVEKLIDQKDTITKEIDSLKKDQDNSKKELNKLSDKVKEKKAHVNELDDTIKAKEKELEKLDKTILRKSEEPIELIAGQYLVGTDVPEGRYQVTNTGDGTNFFVYDSSGMPTVNTILGDGMVGTGDYVFFTTTGDMIETLGPVKLLPIE</sequence>
<evidence type="ECO:0000313" key="3">
    <source>
        <dbReference type="EMBL" id="MDQ0482559.1"/>
    </source>
</evidence>
<dbReference type="RefSeq" id="WP_301550349.1">
    <property type="nucleotide sequence ID" value="NZ_JAQRMZ010000001.1"/>
</dbReference>
<name>A0ABU0K2M5_9BACL</name>
<evidence type="ECO:0000256" key="1">
    <source>
        <dbReference type="SAM" id="Coils"/>
    </source>
</evidence>
<feature type="coiled-coil region" evidence="1">
    <location>
        <begin position="34"/>
        <end position="162"/>
    </location>
</feature>
<comment type="caution">
    <text evidence="3">The sequence shown here is derived from an EMBL/GenBank/DDBJ whole genome shotgun (WGS) entry which is preliminary data.</text>
</comment>
<reference evidence="3" key="1">
    <citation type="submission" date="2023-07" db="EMBL/GenBank/DDBJ databases">
        <title>Genomic Encyclopedia of Type Strains, Phase IV (KMG-IV): sequencing the most valuable type-strain genomes for metagenomic binning, comparative biology and taxonomic classification.</title>
        <authorList>
            <person name="Goeker M."/>
        </authorList>
    </citation>
    <scope>NUCLEOTIDE SEQUENCE [LARGE SCALE GENOMIC DNA]</scope>
    <source>
        <strain evidence="3">JSM 076093</strain>
    </source>
</reference>
<dbReference type="Gene3D" id="1.10.287.1490">
    <property type="match status" value="1"/>
</dbReference>
<dbReference type="Proteomes" id="UP001226720">
    <property type="component" value="Unassembled WGS sequence"/>
</dbReference>
<keyword evidence="2" id="KW-1133">Transmembrane helix</keyword>
<protein>
    <submittedName>
        <fullName evidence="3">Septal ring factor EnvC (AmiA/AmiB activator)</fullName>
    </submittedName>
</protein>
<dbReference type="GeneID" id="301325576"/>
<accession>A0ABU0K2M5</accession>
<feature type="transmembrane region" description="Helical" evidence="2">
    <location>
        <begin position="7"/>
        <end position="28"/>
    </location>
</feature>
<keyword evidence="2" id="KW-0812">Transmembrane</keyword>
<evidence type="ECO:0000313" key="4">
    <source>
        <dbReference type="Proteomes" id="UP001226720"/>
    </source>
</evidence>
<evidence type="ECO:0000256" key="2">
    <source>
        <dbReference type="SAM" id="Phobius"/>
    </source>
</evidence>
<keyword evidence="1" id="KW-0175">Coiled coil</keyword>
<dbReference type="EMBL" id="JAUSWM010000002">
    <property type="protein sequence ID" value="MDQ0482559.1"/>
    <property type="molecule type" value="Genomic_DNA"/>
</dbReference>
<organism evidence="3 4">
    <name type="scientific">Guptibacillus hwajinpoensis</name>
    <dbReference type="NCBI Taxonomy" id="208199"/>
    <lineage>
        <taxon>Bacteria</taxon>
        <taxon>Bacillati</taxon>
        <taxon>Bacillota</taxon>
        <taxon>Bacilli</taxon>
        <taxon>Bacillales</taxon>
        <taxon>Guptibacillaceae</taxon>
        <taxon>Guptibacillus</taxon>
    </lineage>
</organism>
<gene>
    <name evidence="3" type="ORF">QO000_001528</name>
</gene>
<keyword evidence="4" id="KW-1185">Reference proteome</keyword>
<keyword evidence="2" id="KW-0472">Membrane</keyword>